<accession>A0A0G4IA88</accession>
<name>A0A0G4IA88_9ALVE</name>
<reference evidence="1" key="1">
    <citation type="submission" date="2014-11" db="EMBL/GenBank/DDBJ databases">
        <authorList>
            <person name="Otto D Thomas"/>
            <person name="Naeem Raeece"/>
        </authorList>
    </citation>
    <scope>NUCLEOTIDE SEQUENCE</scope>
</reference>
<gene>
    <name evidence="1" type="ORF">Cvel_2071</name>
</gene>
<protein>
    <submittedName>
        <fullName evidence="1">Uncharacterized protein</fullName>
    </submittedName>
</protein>
<dbReference type="AlphaFoldDB" id="A0A0G4IA88"/>
<proteinExistence type="predicted"/>
<dbReference type="InterPro" id="IPR032675">
    <property type="entry name" value="LRR_dom_sf"/>
</dbReference>
<sequence length="197" mass="21724">MENLPNLKQTRDDTLVLILPQEGMRSEHLSELAQQRDSFGIAWICLALLRKKKTLGKVSLTQLRKIDLSGTSGLSVKKLFYLLDWLPLSIEDITFDSLAVTGEGLPRFLSWLERLQEQQNEREVPQVKAMAFADDSIGASGSSEVLPALLVLQSLQSLCLKGNPLGIEGIRVLAGLIKEGKGGTLKTLDLERTGLTR</sequence>
<evidence type="ECO:0000313" key="1">
    <source>
        <dbReference type="EMBL" id="CEM53952.1"/>
    </source>
</evidence>
<dbReference type="PhylomeDB" id="A0A0G4IA88"/>
<dbReference type="EMBL" id="CDMZ01005743">
    <property type="protein sequence ID" value="CEM53952.1"/>
    <property type="molecule type" value="Genomic_DNA"/>
</dbReference>
<dbReference type="SUPFAM" id="SSF52047">
    <property type="entry name" value="RNI-like"/>
    <property type="match status" value="1"/>
</dbReference>
<dbReference type="VEuPathDB" id="CryptoDB:Cvel_2071"/>
<dbReference type="Gene3D" id="3.80.10.10">
    <property type="entry name" value="Ribonuclease Inhibitor"/>
    <property type="match status" value="1"/>
</dbReference>
<organism evidence="1">
    <name type="scientific">Chromera velia CCMP2878</name>
    <dbReference type="NCBI Taxonomy" id="1169474"/>
    <lineage>
        <taxon>Eukaryota</taxon>
        <taxon>Sar</taxon>
        <taxon>Alveolata</taxon>
        <taxon>Colpodellida</taxon>
        <taxon>Chromeraceae</taxon>
        <taxon>Chromera</taxon>
    </lineage>
</organism>